<proteinExistence type="inferred from homology"/>
<sequence length="347" mass="38883">MAATTVDALVPDDARVEHHNAKIGAYNYHYLLANPPNGVTPVDTILLCHGWPDLSAAWRNQVPFLLSLNLRVIVPDMLGYGQTSAPHDFNEYSFKKLSAHMRELVEQVCGRNPRIILGGHDWGGAFVWRMAIWQSDIVSAVFSLNVPYTPALPVYVDTEQIVQRIPTFKYQLQLASPVAEQIIDKSPDRLRAFLNGIYGGKTPDGQFIFSAEHGINEENLDKGVGPAALMSQEWVDHYVREFSRSGFHGPTNWYRTRKPNFEEELELTKIPGGFKFQIPCMVVMGEKDIALPPKLADGMEKWFAGSLRKEVALGVGHWAMWEDPVAINKLIGQFIGSVLDEKVQGKL</sequence>
<gene>
    <name evidence="4" type="ORF">BCR38DRAFT_333318</name>
</gene>
<dbReference type="EMBL" id="MCFJ01000002">
    <property type="protein sequence ID" value="ORY69506.1"/>
    <property type="molecule type" value="Genomic_DNA"/>
</dbReference>
<comment type="similarity">
    <text evidence="2">Belongs to the AB hydrolase superfamily. Epoxide hydrolase family.</text>
</comment>
<evidence type="ECO:0000256" key="2">
    <source>
        <dbReference type="ARBA" id="ARBA00038334"/>
    </source>
</evidence>
<name>A0A1Y2EE14_9PEZI</name>
<reference evidence="4 5" key="1">
    <citation type="submission" date="2016-07" db="EMBL/GenBank/DDBJ databases">
        <title>Pervasive Adenine N6-methylation of Active Genes in Fungi.</title>
        <authorList>
            <consortium name="DOE Joint Genome Institute"/>
            <person name="Mondo S.J."/>
            <person name="Dannebaum R.O."/>
            <person name="Kuo R.C."/>
            <person name="Labutti K."/>
            <person name="Haridas S."/>
            <person name="Kuo A."/>
            <person name="Salamov A."/>
            <person name="Ahrendt S.R."/>
            <person name="Lipzen A."/>
            <person name="Sullivan W."/>
            <person name="Andreopoulos W.B."/>
            <person name="Clum A."/>
            <person name="Lindquist E."/>
            <person name="Daum C."/>
            <person name="Ramamoorthy G.K."/>
            <person name="Gryganskyi A."/>
            <person name="Culley D."/>
            <person name="Magnuson J.K."/>
            <person name="James T.Y."/>
            <person name="O'Malley M.A."/>
            <person name="Stajich J.E."/>
            <person name="Spatafora J.W."/>
            <person name="Visel A."/>
            <person name="Grigoriev I.V."/>
        </authorList>
    </citation>
    <scope>NUCLEOTIDE SEQUENCE [LARGE SCALE GENOMIC DNA]</scope>
    <source>
        <strain evidence="4 5">CBS 129021</strain>
    </source>
</reference>
<dbReference type="STRING" id="1141098.A0A1Y2EE14"/>
<dbReference type="InterPro" id="IPR029058">
    <property type="entry name" value="AB_hydrolase_fold"/>
</dbReference>
<dbReference type="InterPro" id="IPR000639">
    <property type="entry name" value="Epox_hydrolase-like"/>
</dbReference>
<dbReference type="InParanoid" id="A0A1Y2EE14"/>
<dbReference type="GO" id="GO:0016787">
    <property type="term" value="F:hydrolase activity"/>
    <property type="evidence" value="ECO:0007669"/>
    <property type="project" value="UniProtKB-KW"/>
</dbReference>
<dbReference type="Pfam" id="PF00561">
    <property type="entry name" value="Abhydrolase_1"/>
    <property type="match status" value="1"/>
</dbReference>
<protein>
    <submittedName>
        <fullName evidence="4">Alpha/Beta hydrolase protein</fullName>
    </submittedName>
</protein>
<dbReference type="OrthoDB" id="408373at2759"/>
<evidence type="ECO:0000259" key="3">
    <source>
        <dbReference type="Pfam" id="PF00561"/>
    </source>
</evidence>
<accession>A0A1Y2EE14</accession>
<comment type="caution">
    <text evidence="4">The sequence shown here is derived from an EMBL/GenBank/DDBJ whole genome shotgun (WGS) entry which is preliminary data.</text>
</comment>
<dbReference type="Gene3D" id="3.40.50.1820">
    <property type="entry name" value="alpha/beta hydrolase"/>
    <property type="match status" value="1"/>
</dbReference>
<dbReference type="Proteomes" id="UP000193689">
    <property type="component" value="Unassembled WGS sequence"/>
</dbReference>
<dbReference type="PRINTS" id="PR00412">
    <property type="entry name" value="EPOXHYDRLASE"/>
</dbReference>
<dbReference type="AlphaFoldDB" id="A0A1Y2EE14"/>
<evidence type="ECO:0000313" key="5">
    <source>
        <dbReference type="Proteomes" id="UP000193689"/>
    </source>
</evidence>
<dbReference type="RefSeq" id="XP_040719456.1">
    <property type="nucleotide sequence ID" value="XM_040855216.1"/>
</dbReference>
<dbReference type="GeneID" id="63771428"/>
<dbReference type="PANTHER" id="PTHR43329">
    <property type="entry name" value="EPOXIDE HYDROLASE"/>
    <property type="match status" value="1"/>
</dbReference>
<dbReference type="SUPFAM" id="SSF53474">
    <property type="entry name" value="alpha/beta-Hydrolases"/>
    <property type="match status" value="1"/>
</dbReference>
<dbReference type="InterPro" id="IPR000073">
    <property type="entry name" value="AB_hydrolase_1"/>
</dbReference>
<evidence type="ECO:0000256" key="1">
    <source>
        <dbReference type="ARBA" id="ARBA00022801"/>
    </source>
</evidence>
<feature type="domain" description="AB hydrolase-1" evidence="3">
    <location>
        <begin position="44"/>
        <end position="167"/>
    </location>
</feature>
<evidence type="ECO:0000313" key="4">
    <source>
        <dbReference type="EMBL" id="ORY69506.1"/>
    </source>
</evidence>
<keyword evidence="1 4" id="KW-0378">Hydrolase</keyword>
<organism evidence="4 5">
    <name type="scientific">Pseudomassariella vexata</name>
    <dbReference type="NCBI Taxonomy" id="1141098"/>
    <lineage>
        <taxon>Eukaryota</taxon>
        <taxon>Fungi</taxon>
        <taxon>Dikarya</taxon>
        <taxon>Ascomycota</taxon>
        <taxon>Pezizomycotina</taxon>
        <taxon>Sordariomycetes</taxon>
        <taxon>Xylariomycetidae</taxon>
        <taxon>Amphisphaeriales</taxon>
        <taxon>Pseudomassariaceae</taxon>
        <taxon>Pseudomassariella</taxon>
    </lineage>
</organism>
<keyword evidence="5" id="KW-1185">Reference proteome</keyword>